<sequence>MSFLSAISCNMTFARASPTPCPTARVVHASMLLIWLVRETIELLPSRATRIYLASGRAMEHVKSMMPGTAICMNLPTASIVSAISAASR</sequence>
<accession>F8P0Z4</accession>
<dbReference type="Proteomes" id="UP000008064">
    <property type="component" value="Unassembled WGS sequence"/>
</dbReference>
<dbReference type="EMBL" id="GL945436">
    <property type="protein sequence ID" value="EGO22827.1"/>
    <property type="molecule type" value="Genomic_DNA"/>
</dbReference>
<dbReference type="HOGENOM" id="CLU_2456156_0_0_1"/>
<gene>
    <name evidence="1" type="ORF">SERLADRAFT_471281</name>
</gene>
<protein>
    <submittedName>
        <fullName evidence="1">Uncharacterized protein</fullName>
    </submittedName>
</protein>
<dbReference type="AlphaFoldDB" id="F8P0Z4"/>
<name>F8P0Z4_SERL9</name>
<organism>
    <name type="scientific">Serpula lacrymans var. lacrymans (strain S7.9)</name>
    <name type="common">Dry rot fungus</name>
    <dbReference type="NCBI Taxonomy" id="578457"/>
    <lineage>
        <taxon>Eukaryota</taxon>
        <taxon>Fungi</taxon>
        <taxon>Dikarya</taxon>
        <taxon>Basidiomycota</taxon>
        <taxon>Agaricomycotina</taxon>
        <taxon>Agaricomycetes</taxon>
        <taxon>Agaricomycetidae</taxon>
        <taxon>Boletales</taxon>
        <taxon>Coniophorineae</taxon>
        <taxon>Serpulaceae</taxon>
        <taxon>Serpula</taxon>
    </lineage>
</organism>
<proteinExistence type="predicted"/>
<dbReference type="RefSeq" id="XP_007320067.1">
    <property type="nucleotide sequence ID" value="XM_007320005.1"/>
</dbReference>
<dbReference type="GeneID" id="18819911"/>
<dbReference type="KEGG" id="sla:SERLADRAFT_471281"/>
<evidence type="ECO:0000313" key="1">
    <source>
        <dbReference type="EMBL" id="EGO22827.1"/>
    </source>
</evidence>
<reference evidence="1" key="1">
    <citation type="submission" date="2011-04" db="EMBL/GenBank/DDBJ databases">
        <title>Evolution of plant cell wall degrading machinery underlies the functional diversity of forest fungi.</title>
        <authorList>
            <consortium name="US DOE Joint Genome Institute (JGI-PGF)"/>
            <person name="Eastwood D.C."/>
            <person name="Floudas D."/>
            <person name="Binder M."/>
            <person name="Majcherczyk A."/>
            <person name="Schneider P."/>
            <person name="Aerts A."/>
            <person name="Asiegbu F.O."/>
            <person name="Baker S.E."/>
            <person name="Barry K."/>
            <person name="Bendiksby M."/>
            <person name="Blumentritt M."/>
            <person name="Coutinho P.M."/>
            <person name="Cullen D."/>
            <person name="Cullen D."/>
            <person name="Gathman A."/>
            <person name="Goodell B."/>
            <person name="Henrissat B."/>
            <person name="Ihrmark K."/>
            <person name="Kauserud H."/>
            <person name="Kohler A."/>
            <person name="LaButti K."/>
            <person name="Lapidus A."/>
            <person name="Lavin J.L."/>
            <person name="Lee Y.-H."/>
            <person name="Lindquist E."/>
            <person name="Lilly W."/>
            <person name="Lucas S."/>
            <person name="Morin E."/>
            <person name="Murat C."/>
            <person name="Oguiza J.A."/>
            <person name="Park J."/>
            <person name="Pisabarro A.G."/>
            <person name="Riley R."/>
            <person name="Rosling A."/>
            <person name="Salamov A."/>
            <person name="Schmidt O."/>
            <person name="Schmutz J."/>
            <person name="Skrede I."/>
            <person name="Stenlid J."/>
            <person name="Wiebenga A."/>
            <person name="Xie X."/>
            <person name="Kues U."/>
            <person name="Hibbett D.S."/>
            <person name="Hoffmeister D."/>
            <person name="Hogberg N."/>
            <person name="Martin F."/>
            <person name="Grigoriev I.V."/>
            <person name="Watkinson S.C."/>
        </authorList>
    </citation>
    <scope>NUCLEOTIDE SEQUENCE</scope>
    <source>
        <strain evidence="1">S7.9</strain>
    </source>
</reference>